<feature type="domain" description="FAD-binding FR-type" evidence="15">
    <location>
        <begin position="547"/>
        <end position="709"/>
    </location>
</feature>
<dbReference type="InterPro" id="IPR017938">
    <property type="entry name" value="Riboflavin_synthase-like_b-brl"/>
</dbReference>
<evidence type="ECO:0000256" key="10">
    <source>
        <dbReference type="ARBA" id="ARBA00023065"/>
    </source>
</evidence>
<dbReference type="InterPro" id="IPR039261">
    <property type="entry name" value="FNR_nucleotide-bd"/>
</dbReference>
<evidence type="ECO:0000259" key="15">
    <source>
        <dbReference type="PROSITE" id="PS51384"/>
    </source>
</evidence>
<dbReference type="GO" id="GO:0006826">
    <property type="term" value="P:iron ion transport"/>
    <property type="evidence" value="ECO:0007669"/>
    <property type="project" value="TreeGrafter"/>
</dbReference>
<dbReference type="Proteomes" id="UP001214628">
    <property type="component" value="Chromosome 1"/>
</dbReference>
<accession>A0AAF0JC78</accession>
<dbReference type="Pfam" id="PF08022">
    <property type="entry name" value="FAD_binding_8"/>
    <property type="match status" value="1"/>
</dbReference>
<protein>
    <recommendedName>
        <fullName evidence="3">ferric-chelate reductase (NADPH)</fullName>
        <ecNumber evidence="3">1.16.1.9</ecNumber>
    </recommendedName>
</protein>
<feature type="transmembrane region" description="Helical" evidence="14">
    <location>
        <begin position="129"/>
        <end position="150"/>
    </location>
</feature>
<sequence>MDDSGAWEGAIEKCGTAINMITTMEQQGLQYLSAHQFTKPSERYMFIFWFILAGIGVLMGVQHMIGLMDRTFLGTIWIKCATSNHVARLLKAPRTTPAQGAMPQARSLVSRVMHAFQRRAFLSFNAGRLSAIIAILLPILCLTFIGYDYIDSRRGMFEMDGSSMSQTQAQKRSVHWGIGSNSPVLFTKPDGSLSYHTWWTVGSRFGDLANALTPLVVLFALKQAPFALLSLPIFGAYSLDSLGFLHKWAGMLLWVYATVHTVTWLVQVGKDNERIPHLWSMLLSVPRFRWAICAYIFLSLLVATSITPIRRNYYEFFYVSHVVCILGFLISTWAHHPRLGWWMLAALVLWGGERITRIVRVMWINYSDKPSLLREAKHTSIPTQAEEDQRSSMGMHFNDSRDASQADLAYPSGNRTPLYGYTGQNPTASQLDLGLDGYPKNRLSINASDSVLRLPDLNNDPLRPDLSDPGSMTLAQATLANSNHRKPVLQPSQDGFLAAQNSNLARGTQTPGSATPCRPGTPVANRQAAMEAKRNLSGAPDVGLSMAMAAPFRPVISHDLCLQLFPGYAFIQPLAGHMLRLVLRTASPLRWRPGQWVYLQLPRLSWFQSHPFTIASTFTKPKRRLGGDTSGPNDDVDQLIMLLIRVRGGLTRRLWKLVQEESQRSDATTGTIAQPSAFPTLGRSNIPSQVRGVYMRAIVDGPYGSSGRIDWGAYQSAVIICGGSGVSYGISVLDHLCRDIARVLRGEDVRGKFGRPFHLRRICFVWIMREFAHLQWAASAIRLCLEMLPPSNLNVQMYVTHVNQKEVVKPVNTQSPFGSPSMSVQSHTDGLPYHAVSSSSASHEMSNNPMSHIIQDNHLDPMALGTDDLTQFDQEHDEPLTAMDRIINEHIMREGKLRRAKSRKRSVRRRQRPRPTSRVTEASDFATQHADYQASSDLNGENVRDSAQDNFVERPINAPGSLMAFTEQAFNPARPEVLPLGATPGSNTPNELRSGSFSPDALRAMSPAPMVMSSQPSSPSGVLNSSNNPQDYFSLQPHGSPPMSNDTYPPPPPSSMPEHYLNVNLSDNEPNPLIANLDASEISDFDVVAELTRAGYPNLNQVLAREMERSEGRTMTACCGPEGLLAVVRAIVAKHISIHRVRHGDWRGHASLYGESYET</sequence>
<dbReference type="PANTHER" id="PTHR32361">
    <property type="entry name" value="FERRIC/CUPRIC REDUCTASE TRANSMEMBRANE COMPONENT"/>
    <property type="match status" value="1"/>
</dbReference>
<comment type="catalytic activity">
    <reaction evidence="12">
        <text>2 a Fe(II)-siderophore + NADP(+) + H(+) = 2 a Fe(III)-siderophore + NADPH</text>
        <dbReference type="Rhea" id="RHEA:28795"/>
        <dbReference type="Rhea" id="RHEA-COMP:11342"/>
        <dbReference type="Rhea" id="RHEA-COMP:11344"/>
        <dbReference type="ChEBI" id="CHEBI:15378"/>
        <dbReference type="ChEBI" id="CHEBI:29033"/>
        <dbReference type="ChEBI" id="CHEBI:29034"/>
        <dbReference type="ChEBI" id="CHEBI:57783"/>
        <dbReference type="ChEBI" id="CHEBI:58349"/>
        <dbReference type="EC" id="1.16.1.9"/>
    </reaction>
</comment>
<keyword evidence="8 14" id="KW-1133">Transmembrane helix</keyword>
<evidence type="ECO:0000256" key="2">
    <source>
        <dbReference type="ARBA" id="ARBA00006278"/>
    </source>
</evidence>
<comment type="subcellular location">
    <subcellularLocation>
        <location evidence="1">Cell membrane</location>
        <topology evidence="1">Multi-pass membrane protein</topology>
    </subcellularLocation>
</comment>
<feature type="compositionally biased region" description="Basic residues" evidence="13">
    <location>
        <begin position="898"/>
        <end position="915"/>
    </location>
</feature>
<dbReference type="InterPro" id="IPR017927">
    <property type="entry name" value="FAD-bd_FR_type"/>
</dbReference>
<keyword evidence="9" id="KW-0560">Oxidoreductase</keyword>
<dbReference type="EC" id="1.16.1.9" evidence="3"/>
<evidence type="ECO:0000256" key="6">
    <source>
        <dbReference type="ARBA" id="ARBA00022692"/>
    </source>
</evidence>
<feature type="transmembrane region" description="Helical" evidence="14">
    <location>
        <begin position="316"/>
        <end position="333"/>
    </location>
</feature>
<dbReference type="CDD" id="cd06186">
    <property type="entry name" value="NOX_Duox_like_FAD_NADP"/>
    <property type="match status" value="1"/>
</dbReference>
<evidence type="ECO:0000256" key="7">
    <source>
        <dbReference type="ARBA" id="ARBA00022982"/>
    </source>
</evidence>
<dbReference type="AlphaFoldDB" id="A0AAF0JC78"/>
<gene>
    <name evidence="16" type="ORF">MPSI1_000284</name>
</gene>
<dbReference type="SUPFAM" id="SSF63380">
    <property type="entry name" value="Riboflavin synthase domain-like"/>
    <property type="match status" value="1"/>
</dbReference>
<dbReference type="InterPro" id="IPR013130">
    <property type="entry name" value="Fe3_Rdtase_TM_dom"/>
</dbReference>
<feature type="region of interest" description="Disordered" evidence="13">
    <location>
        <begin position="378"/>
        <end position="398"/>
    </location>
</feature>
<name>A0AAF0JC78_9BASI</name>
<feature type="compositionally biased region" description="Polar residues" evidence="13">
    <location>
        <begin position="984"/>
        <end position="997"/>
    </location>
</feature>
<keyword evidence="5" id="KW-1003">Cell membrane</keyword>
<keyword evidence="17" id="KW-1185">Reference proteome</keyword>
<dbReference type="GO" id="GO:0006879">
    <property type="term" value="P:intracellular iron ion homeostasis"/>
    <property type="evidence" value="ECO:0007669"/>
    <property type="project" value="TreeGrafter"/>
</dbReference>
<keyword evidence="6 14" id="KW-0812">Transmembrane</keyword>
<evidence type="ECO:0000256" key="4">
    <source>
        <dbReference type="ARBA" id="ARBA00022448"/>
    </source>
</evidence>
<dbReference type="GO" id="GO:0015677">
    <property type="term" value="P:copper ion import"/>
    <property type="evidence" value="ECO:0007669"/>
    <property type="project" value="TreeGrafter"/>
</dbReference>
<evidence type="ECO:0000256" key="9">
    <source>
        <dbReference type="ARBA" id="ARBA00023002"/>
    </source>
</evidence>
<dbReference type="InterPro" id="IPR013112">
    <property type="entry name" value="FAD-bd_8"/>
</dbReference>
<evidence type="ECO:0000313" key="17">
    <source>
        <dbReference type="Proteomes" id="UP001214628"/>
    </source>
</evidence>
<dbReference type="InterPro" id="IPR051410">
    <property type="entry name" value="Ferric/Cupric_Reductase"/>
</dbReference>
<feature type="region of interest" description="Disordered" evidence="13">
    <location>
        <begin position="975"/>
        <end position="1053"/>
    </location>
</feature>
<feature type="transmembrane region" description="Helical" evidence="14">
    <location>
        <begin position="44"/>
        <end position="61"/>
    </location>
</feature>
<evidence type="ECO:0000256" key="8">
    <source>
        <dbReference type="ARBA" id="ARBA00022989"/>
    </source>
</evidence>
<evidence type="ECO:0000256" key="12">
    <source>
        <dbReference type="ARBA" id="ARBA00048483"/>
    </source>
</evidence>
<comment type="similarity">
    <text evidence="2">Belongs to the ferric reductase (FRE) family.</text>
</comment>
<organism evidence="16 17">
    <name type="scientific">Malassezia psittaci</name>
    <dbReference type="NCBI Taxonomy" id="1821823"/>
    <lineage>
        <taxon>Eukaryota</taxon>
        <taxon>Fungi</taxon>
        <taxon>Dikarya</taxon>
        <taxon>Basidiomycota</taxon>
        <taxon>Ustilaginomycotina</taxon>
        <taxon>Malasseziomycetes</taxon>
        <taxon>Malasseziales</taxon>
        <taxon>Malasseziaceae</taxon>
        <taxon>Malassezia</taxon>
    </lineage>
</organism>
<proteinExistence type="inferred from homology"/>
<evidence type="ECO:0000256" key="11">
    <source>
        <dbReference type="ARBA" id="ARBA00023136"/>
    </source>
</evidence>
<keyword evidence="7" id="KW-0249">Electron transport</keyword>
<keyword evidence="4" id="KW-0813">Transport</keyword>
<evidence type="ECO:0000256" key="14">
    <source>
        <dbReference type="SAM" id="Phobius"/>
    </source>
</evidence>
<feature type="transmembrane region" description="Helical" evidence="14">
    <location>
        <begin position="288"/>
        <end position="309"/>
    </location>
</feature>
<keyword evidence="10" id="KW-0406">Ion transport</keyword>
<evidence type="ECO:0000256" key="13">
    <source>
        <dbReference type="SAM" id="MobiDB-lite"/>
    </source>
</evidence>
<feature type="region of interest" description="Disordered" evidence="13">
    <location>
        <begin position="894"/>
        <end position="943"/>
    </location>
</feature>
<dbReference type="GO" id="GO:0052851">
    <property type="term" value="F:ferric-chelate reductase (NADPH) activity"/>
    <property type="evidence" value="ECO:0007669"/>
    <property type="project" value="UniProtKB-EC"/>
</dbReference>
<dbReference type="GO" id="GO:0005886">
    <property type="term" value="C:plasma membrane"/>
    <property type="evidence" value="ECO:0007669"/>
    <property type="project" value="UniProtKB-SubCell"/>
</dbReference>
<dbReference type="SFLD" id="SFLDS00052">
    <property type="entry name" value="Ferric_Reductase_Domain"/>
    <property type="match status" value="2"/>
</dbReference>
<dbReference type="EMBL" id="CP118375">
    <property type="protein sequence ID" value="WFD41652.1"/>
    <property type="molecule type" value="Genomic_DNA"/>
</dbReference>
<evidence type="ECO:0000256" key="3">
    <source>
        <dbReference type="ARBA" id="ARBA00012668"/>
    </source>
</evidence>
<feature type="transmembrane region" description="Helical" evidence="14">
    <location>
        <begin position="249"/>
        <end position="268"/>
    </location>
</feature>
<dbReference type="PROSITE" id="PS51384">
    <property type="entry name" value="FAD_FR"/>
    <property type="match status" value="1"/>
</dbReference>
<dbReference type="Pfam" id="PF08030">
    <property type="entry name" value="NAD_binding_6"/>
    <property type="match status" value="1"/>
</dbReference>
<keyword evidence="11 14" id="KW-0472">Membrane</keyword>
<evidence type="ECO:0000313" key="16">
    <source>
        <dbReference type="EMBL" id="WFD41652.1"/>
    </source>
</evidence>
<dbReference type="Gene3D" id="3.40.50.80">
    <property type="entry name" value="Nucleotide-binding domain of ferredoxin-NADP reductase (FNR) module"/>
    <property type="match status" value="1"/>
</dbReference>
<evidence type="ECO:0000256" key="5">
    <source>
        <dbReference type="ARBA" id="ARBA00022475"/>
    </source>
</evidence>
<dbReference type="InterPro" id="IPR013121">
    <property type="entry name" value="Fe_red_NAD-bd_6"/>
</dbReference>
<reference evidence="16" key="1">
    <citation type="submission" date="2023-02" db="EMBL/GenBank/DDBJ databases">
        <title>Mating type loci evolution in Malassezia.</title>
        <authorList>
            <person name="Coelho M.A."/>
        </authorList>
    </citation>
    <scope>NUCLEOTIDE SEQUENCE</scope>
    <source>
        <strain evidence="16">CBS 14136</strain>
    </source>
</reference>
<feature type="transmembrane region" description="Helical" evidence="14">
    <location>
        <begin position="215"/>
        <end position="237"/>
    </location>
</feature>
<feature type="compositionally biased region" description="Low complexity" evidence="13">
    <location>
        <begin position="1005"/>
        <end position="1029"/>
    </location>
</feature>
<evidence type="ECO:0000256" key="1">
    <source>
        <dbReference type="ARBA" id="ARBA00004651"/>
    </source>
</evidence>
<dbReference type="Pfam" id="PF01794">
    <property type="entry name" value="Ferric_reduct"/>
    <property type="match status" value="1"/>
</dbReference>